<dbReference type="Proteomes" id="UP001591681">
    <property type="component" value="Unassembled WGS sequence"/>
</dbReference>
<dbReference type="InterPro" id="IPR019372">
    <property type="entry name" value="LHFPL"/>
</dbReference>
<feature type="region of interest" description="Disordered" evidence="5">
    <location>
        <begin position="234"/>
        <end position="253"/>
    </location>
</feature>
<reference evidence="7 8" key="1">
    <citation type="submission" date="2024-09" db="EMBL/GenBank/DDBJ databases">
        <title>A chromosome-level genome assembly of Gray's grenadier anchovy, Coilia grayii.</title>
        <authorList>
            <person name="Fu Z."/>
        </authorList>
    </citation>
    <scope>NUCLEOTIDE SEQUENCE [LARGE SCALE GENOMIC DNA]</scope>
    <source>
        <strain evidence="7">G4</strain>
        <tissue evidence="7">Muscle</tissue>
    </source>
</reference>
<dbReference type="PANTHER" id="PTHR12489">
    <property type="entry name" value="LIPOMA HMGIC FUSION PARTNER-LIKE PROTEIN"/>
    <property type="match status" value="1"/>
</dbReference>
<evidence type="ECO:0000256" key="5">
    <source>
        <dbReference type="SAM" id="MobiDB-lite"/>
    </source>
</evidence>
<feature type="compositionally biased region" description="Pro residues" evidence="5">
    <location>
        <begin position="266"/>
        <end position="296"/>
    </location>
</feature>
<gene>
    <name evidence="7" type="ORF">ACEWY4_012870</name>
</gene>
<feature type="transmembrane region" description="Helical" evidence="6">
    <location>
        <begin position="116"/>
        <end position="138"/>
    </location>
</feature>
<evidence type="ECO:0000256" key="2">
    <source>
        <dbReference type="ARBA" id="ARBA00022692"/>
    </source>
</evidence>
<keyword evidence="8" id="KW-1185">Reference proteome</keyword>
<feature type="region of interest" description="Disordered" evidence="5">
    <location>
        <begin position="258"/>
        <end position="321"/>
    </location>
</feature>
<organism evidence="7 8">
    <name type="scientific">Coilia grayii</name>
    <name type="common">Gray's grenadier anchovy</name>
    <dbReference type="NCBI Taxonomy" id="363190"/>
    <lineage>
        <taxon>Eukaryota</taxon>
        <taxon>Metazoa</taxon>
        <taxon>Chordata</taxon>
        <taxon>Craniata</taxon>
        <taxon>Vertebrata</taxon>
        <taxon>Euteleostomi</taxon>
        <taxon>Actinopterygii</taxon>
        <taxon>Neopterygii</taxon>
        <taxon>Teleostei</taxon>
        <taxon>Clupei</taxon>
        <taxon>Clupeiformes</taxon>
        <taxon>Clupeoidei</taxon>
        <taxon>Engraulidae</taxon>
        <taxon>Coilinae</taxon>
        <taxon>Coilia</taxon>
    </lineage>
</organism>
<dbReference type="EMBL" id="JBHFQA010000011">
    <property type="protein sequence ID" value="KAL2090607.1"/>
    <property type="molecule type" value="Genomic_DNA"/>
</dbReference>
<keyword evidence="4 6" id="KW-0472">Membrane</keyword>
<feature type="compositionally biased region" description="Basic residues" evidence="5">
    <location>
        <begin position="297"/>
        <end position="316"/>
    </location>
</feature>
<dbReference type="Pfam" id="PF10242">
    <property type="entry name" value="L_HMGIC_fpl"/>
    <property type="match status" value="1"/>
</dbReference>
<evidence type="ECO:0000256" key="1">
    <source>
        <dbReference type="ARBA" id="ARBA00004141"/>
    </source>
</evidence>
<sequence length="447" mass="48942">MFSVCSTPVGHKMAEPTGTERALPHSDALERRCELLSDLCCSLCLCVRALLRQGFAQALSMHVCQLCIVLLFSGTEAVCLVLGCMIFPDGWDAEVIRDMCGEYSGKYTLGNCSVRWAYILAIIGILDALILSFLAFVLGNRQSDFLHEEVKADNKATSSARVQHPQLHSAPCPSLVHLKQLLTRLQHLDLSGTQSLELSPLQWHHCGDEDGDSSDGTETVAEGRRRLVMVSGTFRHLPSPHHPPNPRHLHDAPFVANTQKPHHTLTPPPLPPSPSSTSPPPRSTSPPSTSPPQPHPSPHHHPHPHPQPHPPPHHHPNLTSLHITTPTLNLTLLHITTPTPTLNLTPLHITLPSTPTPLHITSTPTLLHISTPHLHPLHITILPTPLHITILPTSLHITTPNPPLPTPLHITPLPATMKQKISQRCVILVCTVVHKGFANRMSMPPQC</sequence>
<name>A0ABD1JUT9_9TELE</name>
<dbReference type="AlphaFoldDB" id="A0ABD1JUT9"/>
<evidence type="ECO:0000313" key="7">
    <source>
        <dbReference type="EMBL" id="KAL2090607.1"/>
    </source>
</evidence>
<comment type="caution">
    <text evidence="7">The sequence shown here is derived from an EMBL/GenBank/DDBJ whole genome shotgun (WGS) entry which is preliminary data.</text>
</comment>
<keyword evidence="3 6" id="KW-1133">Transmembrane helix</keyword>
<comment type="subcellular location">
    <subcellularLocation>
        <location evidence="1">Membrane</location>
        <topology evidence="1">Multi-pass membrane protein</topology>
    </subcellularLocation>
</comment>
<dbReference type="PANTHER" id="PTHR12489:SF14">
    <property type="entry name" value="LHFPL TETRASPAN SUBFAMILY MEMBER 4 PROTEIN"/>
    <property type="match status" value="1"/>
</dbReference>
<evidence type="ECO:0000256" key="4">
    <source>
        <dbReference type="ARBA" id="ARBA00023136"/>
    </source>
</evidence>
<protein>
    <submittedName>
        <fullName evidence="7">Uncharacterized protein</fullName>
    </submittedName>
</protein>
<accession>A0ABD1JUT9</accession>
<evidence type="ECO:0000256" key="3">
    <source>
        <dbReference type="ARBA" id="ARBA00022989"/>
    </source>
</evidence>
<keyword evidence="2 6" id="KW-0812">Transmembrane</keyword>
<proteinExistence type="predicted"/>
<evidence type="ECO:0000256" key="6">
    <source>
        <dbReference type="SAM" id="Phobius"/>
    </source>
</evidence>
<evidence type="ECO:0000313" key="8">
    <source>
        <dbReference type="Proteomes" id="UP001591681"/>
    </source>
</evidence>
<dbReference type="GO" id="GO:0016020">
    <property type="term" value="C:membrane"/>
    <property type="evidence" value="ECO:0007669"/>
    <property type="project" value="UniProtKB-SubCell"/>
</dbReference>